<keyword evidence="2" id="KW-0548">Nucleotidyltransferase</keyword>
<evidence type="ECO:0000313" key="2">
    <source>
        <dbReference type="EMBL" id="MBW72581.1"/>
    </source>
</evidence>
<keyword evidence="1" id="KW-0812">Transmembrane</keyword>
<protein>
    <submittedName>
        <fullName evidence="2">Putative reverse transcriptase</fullName>
    </submittedName>
</protein>
<feature type="transmembrane region" description="Helical" evidence="1">
    <location>
        <begin position="55"/>
        <end position="84"/>
    </location>
</feature>
<sequence>MRGAGGISCSRRRLLASVVTSVLRYAGPVWAEALSARSRVELNRVHRLTGIRVAGAFRTVSSAAISVITGMIPVGIPGVAWLALERRLDAGRCSAGSESGKTTGTADGRIGSFPMSRDGCLVGMVRSTPVLSSFYRDMGISGSISTVYSVRRHRTAQPAWALLSPQSMSCSSVLGLKRPGQRWTQLQEEG</sequence>
<keyword evidence="2" id="KW-0695">RNA-directed DNA polymerase</keyword>
<name>A0A2M4D4Z5_ANODA</name>
<keyword evidence="2" id="KW-0808">Transferase</keyword>
<evidence type="ECO:0000256" key="1">
    <source>
        <dbReference type="SAM" id="Phobius"/>
    </source>
</evidence>
<proteinExistence type="predicted"/>
<dbReference type="GO" id="GO:0003964">
    <property type="term" value="F:RNA-directed DNA polymerase activity"/>
    <property type="evidence" value="ECO:0007669"/>
    <property type="project" value="UniProtKB-KW"/>
</dbReference>
<organism evidence="2">
    <name type="scientific">Anopheles darlingi</name>
    <name type="common">Mosquito</name>
    <dbReference type="NCBI Taxonomy" id="43151"/>
    <lineage>
        <taxon>Eukaryota</taxon>
        <taxon>Metazoa</taxon>
        <taxon>Ecdysozoa</taxon>
        <taxon>Arthropoda</taxon>
        <taxon>Hexapoda</taxon>
        <taxon>Insecta</taxon>
        <taxon>Pterygota</taxon>
        <taxon>Neoptera</taxon>
        <taxon>Endopterygota</taxon>
        <taxon>Diptera</taxon>
        <taxon>Nematocera</taxon>
        <taxon>Culicoidea</taxon>
        <taxon>Culicidae</taxon>
        <taxon>Anophelinae</taxon>
        <taxon>Anopheles</taxon>
    </lineage>
</organism>
<dbReference type="AlphaFoldDB" id="A0A2M4D4Z5"/>
<accession>A0A2M4D4Z5</accession>
<dbReference type="EMBL" id="GGFL01008403">
    <property type="protein sequence ID" value="MBW72581.1"/>
    <property type="molecule type" value="Transcribed_RNA"/>
</dbReference>
<keyword evidence="1" id="KW-1133">Transmembrane helix</keyword>
<reference evidence="2" key="1">
    <citation type="submission" date="2018-01" db="EMBL/GenBank/DDBJ databases">
        <title>An insight into the sialome of Amazonian anophelines.</title>
        <authorList>
            <person name="Ribeiro J.M."/>
            <person name="Scarpassa V."/>
            <person name="Calvo E."/>
        </authorList>
    </citation>
    <scope>NUCLEOTIDE SEQUENCE</scope>
</reference>
<keyword evidence="1" id="KW-0472">Membrane</keyword>